<comment type="caution">
    <text evidence="2">The sequence shown here is derived from an EMBL/GenBank/DDBJ whole genome shotgun (WGS) entry which is preliminary data.</text>
</comment>
<dbReference type="Proteomes" id="UP000673394">
    <property type="component" value="Unassembled WGS sequence"/>
</dbReference>
<dbReference type="RefSeq" id="WP_210657396.1">
    <property type="nucleotide sequence ID" value="NZ_JAGKSP010000002.1"/>
</dbReference>
<keyword evidence="3" id="KW-1185">Reference proteome</keyword>
<feature type="transmembrane region" description="Helical" evidence="1">
    <location>
        <begin position="30"/>
        <end position="48"/>
    </location>
</feature>
<keyword evidence="1" id="KW-0472">Membrane</keyword>
<accession>A0ABS5CA69</accession>
<keyword evidence="1" id="KW-0812">Transmembrane</keyword>
<reference evidence="2 3" key="1">
    <citation type="submission" date="2021-04" db="EMBL/GenBank/DDBJ databases">
        <title>Paenibacillus sp. DLE-14 whole genome sequence.</title>
        <authorList>
            <person name="Ham Y.J."/>
        </authorList>
    </citation>
    <scope>NUCLEOTIDE SEQUENCE [LARGE SCALE GENOMIC DNA]</scope>
    <source>
        <strain evidence="2 3">DLE-14</strain>
    </source>
</reference>
<sequence length="66" mass="7542">MIWLILLYIAFLISGFIIMKAENSGRKEKTVFVAITTIGCILWGSLVVHRPLDLNKWIGMAIDFIF</sequence>
<proteinExistence type="predicted"/>
<evidence type="ECO:0000313" key="3">
    <source>
        <dbReference type="Proteomes" id="UP000673394"/>
    </source>
</evidence>
<organism evidence="2 3">
    <name type="scientific">Paenibacillus lignilyticus</name>
    <dbReference type="NCBI Taxonomy" id="1172615"/>
    <lineage>
        <taxon>Bacteria</taxon>
        <taxon>Bacillati</taxon>
        <taxon>Bacillota</taxon>
        <taxon>Bacilli</taxon>
        <taxon>Bacillales</taxon>
        <taxon>Paenibacillaceae</taxon>
        <taxon>Paenibacillus</taxon>
    </lineage>
</organism>
<evidence type="ECO:0000313" key="2">
    <source>
        <dbReference type="EMBL" id="MBP3962881.1"/>
    </source>
</evidence>
<keyword evidence="1" id="KW-1133">Transmembrane helix</keyword>
<name>A0ABS5CA69_9BACL</name>
<dbReference type="EMBL" id="JAGKSP010000002">
    <property type="protein sequence ID" value="MBP3962881.1"/>
    <property type="molecule type" value="Genomic_DNA"/>
</dbReference>
<gene>
    <name evidence="2" type="ORF">I8J30_09235</name>
</gene>
<protein>
    <submittedName>
        <fullName evidence="2">Uncharacterized protein</fullName>
    </submittedName>
</protein>
<evidence type="ECO:0000256" key="1">
    <source>
        <dbReference type="SAM" id="Phobius"/>
    </source>
</evidence>